<dbReference type="Proteomes" id="UP000034883">
    <property type="component" value="Chromosome"/>
</dbReference>
<evidence type="ECO:0000256" key="1">
    <source>
        <dbReference type="SAM" id="MobiDB-lite"/>
    </source>
</evidence>
<feature type="region of interest" description="Disordered" evidence="1">
    <location>
        <begin position="90"/>
        <end position="121"/>
    </location>
</feature>
<reference evidence="2 3" key="1">
    <citation type="submission" date="2015-03" db="EMBL/GenBank/DDBJ databases">
        <title>Genome assembly of Sandaracinus amylolyticus DSM 53668.</title>
        <authorList>
            <person name="Sharma G."/>
            <person name="Subramanian S."/>
        </authorList>
    </citation>
    <scope>NUCLEOTIDE SEQUENCE [LARGE SCALE GENOMIC DNA]</scope>
    <source>
        <strain evidence="2 3">DSM 53668</strain>
    </source>
</reference>
<keyword evidence="3" id="KW-1185">Reference proteome</keyword>
<gene>
    <name evidence="2" type="ORF">DB32_004649</name>
</gene>
<dbReference type="RefSeq" id="WP_053234751.1">
    <property type="nucleotide sequence ID" value="NZ_CP011125.1"/>
</dbReference>
<dbReference type="KEGG" id="samy:DB32_004649"/>
<organism evidence="2 3">
    <name type="scientific">Sandaracinus amylolyticus</name>
    <dbReference type="NCBI Taxonomy" id="927083"/>
    <lineage>
        <taxon>Bacteria</taxon>
        <taxon>Pseudomonadati</taxon>
        <taxon>Myxococcota</taxon>
        <taxon>Polyangia</taxon>
        <taxon>Polyangiales</taxon>
        <taxon>Sandaracinaceae</taxon>
        <taxon>Sandaracinus</taxon>
    </lineage>
</organism>
<dbReference type="AlphaFoldDB" id="A0A0F6W4T4"/>
<protein>
    <submittedName>
        <fullName evidence="2">Uncharacterized protein</fullName>
    </submittedName>
</protein>
<evidence type="ECO:0000313" key="2">
    <source>
        <dbReference type="EMBL" id="AKF07500.1"/>
    </source>
</evidence>
<proteinExistence type="predicted"/>
<name>A0A0F6W4T4_9BACT</name>
<accession>A0A0F6W4T4</accession>
<dbReference type="EMBL" id="CP011125">
    <property type="protein sequence ID" value="AKF07500.1"/>
    <property type="molecule type" value="Genomic_DNA"/>
</dbReference>
<sequence length="121" mass="13119">MIAQLGLEAELDAMIGPEPRATARTSCDALREALGIGGAPRETPRSKALQEAMQAFSREVSRYARMLAADVDTTDPSSVERFRHAVMTPIDTFRSRRKREQPAPADPSSGPTAPTPIVDAR</sequence>
<evidence type="ECO:0000313" key="3">
    <source>
        <dbReference type="Proteomes" id="UP000034883"/>
    </source>
</evidence>